<reference evidence="2" key="1">
    <citation type="journal article" date="2018" name="BMC Genomics">
        <title>Genomic insights into host adaptation between the wheat stripe rust pathogen (Puccinia striiformis f. sp. tritici) and the barley stripe rust pathogen (Puccinia striiformis f. sp. hordei).</title>
        <authorList>
            <person name="Xia C."/>
            <person name="Wang M."/>
            <person name="Yin C."/>
            <person name="Cornejo O.E."/>
            <person name="Hulbert S.H."/>
            <person name="Chen X."/>
        </authorList>
    </citation>
    <scope>NUCLEOTIDE SEQUENCE [LARGE SCALE GENOMIC DNA]</scope>
    <source>
        <strain evidence="2">93-210</strain>
    </source>
</reference>
<organism evidence="1 2">
    <name type="scientific">Puccinia striiformis f. sp. tritici</name>
    <dbReference type="NCBI Taxonomy" id="168172"/>
    <lineage>
        <taxon>Eukaryota</taxon>
        <taxon>Fungi</taxon>
        <taxon>Dikarya</taxon>
        <taxon>Basidiomycota</taxon>
        <taxon>Pucciniomycotina</taxon>
        <taxon>Pucciniomycetes</taxon>
        <taxon>Pucciniales</taxon>
        <taxon>Pucciniaceae</taxon>
        <taxon>Puccinia</taxon>
    </lineage>
</organism>
<evidence type="ECO:0000313" key="2">
    <source>
        <dbReference type="Proteomes" id="UP001060170"/>
    </source>
</evidence>
<reference evidence="2" key="2">
    <citation type="journal article" date="2018" name="Mol. Plant Microbe Interact.">
        <title>Genome sequence resources for the wheat stripe rust pathogen (Puccinia striiformis f. sp. tritici) and the barley stripe rust pathogen (Puccinia striiformis f. sp. hordei).</title>
        <authorList>
            <person name="Xia C."/>
            <person name="Wang M."/>
            <person name="Yin C."/>
            <person name="Cornejo O.E."/>
            <person name="Hulbert S.H."/>
            <person name="Chen X."/>
        </authorList>
    </citation>
    <scope>NUCLEOTIDE SEQUENCE [LARGE SCALE GENOMIC DNA]</scope>
    <source>
        <strain evidence="2">93-210</strain>
    </source>
</reference>
<accession>A0ACC0EFI8</accession>
<protein>
    <submittedName>
        <fullName evidence="1">Uncharacterized protein</fullName>
    </submittedName>
</protein>
<dbReference type="EMBL" id="CM045871">
    <property type="protein sequence ID" value="KAI7951539.1"/>
    <property type="molecule type" value="Genomic_DNA"/>
</dbReference>
<sequence>MLRRKEELANYRPTTWELLSIEEKRKQALHHIRVDEQERIKGIQIIQALQREYYAIKKVSIAAYRAEKLAKATKMSTTSNTSTINDSITNSPVNPTRDLHGPLPAATQKRAAKPRGSGQQPATDPNPKEDGSSSSEYSSNGPHDRRPSCERVLGQDDSPTRAERGDDERPDLGGNELPNLDDYERAELGDDERSGEHGDRSNSLRIVGKYPRTPQIPGYPRAFERGEDLAPRRSTCSPLESVCSSPSRRRYRRAQDPSQQRSRQPESAAKADKKGRSRIIHQGLEPLGHQEAAVPQQQQGEKQIPEQQRQSAKFSIEKHDEIQRPVGMGQCVRPNVHSPGSVQQREEEKVELRTLNTILESVAITNKNLSVLNSNSELNFTTIVNTVLSNSHLAIEAVQSIVPEVNVCLAKPTLLLPEINERIYSTAATVEKTDRQLSKFLEDFDPKVAAQPESKNTNVDKLSEAIDNLRVDLSNNTDYILSNLRQDAIIERSKAKEDLDAVKDLILTQSEKISRLTRAISEQKESLSLDMKDLFEQCANSFKAEMNNHHKVLNNSAATVPSTRDSPPHIHNPYMNEDNTSKVKKGSEQPSQPRSSADYATLNKLLPPIADWPKFSGDSNADHIHFIKYVDHILVSYNADDDIAISRLPRLFEDIALDWFMNKLESVGRQSWSTWKSLIKAQFGTRIWRNRMKKAFENDYFDPLKHKPHKWCLTQKRRIDCTDPNSTQLEVNEKLLNQVEGTLENQLRCRLPDMDKDLSTFIATMEEVIVQTGANKRQKEHYSGRREHTPTTEASTSKDKEARNTEAVPKKLPVPECYNCGEKGHKKPDCTKPRKRINNIDQDPDSDDDAQSSFNIIPTEPENYSQDDEEDSNGIFVIQGDIGDELNINTMQGDSNLPQKWDPSIEVGHVSDAKLLTNKPETGMSYTMGKTCYTTVLFQDKKVKTLLDIGAFCSCVSSDFLESCYPDWKDNLLPVPRAKFSSCNSSMKTLGVITMPLIFPHSKGSLRLNIEFVVLQDAICDYLILGNNTFCMYGIDVFQSKSRFYTIGGDWKKKFQICNIHTKLSVPIVEKLPISSELTKFNDEYLSQSSVSEILNSSQRLDVLKVCYEYKEAFCTTEEPIGNVKGHDIVLELTCQSPYPPALRRAPYPSSPKSRVALETHIKELLELKVIRKVGHNEQVEITTPVIIAWHNEKSRMVGDFRALNNYTKADNYPIPRIDHSLHNLSKAKYITTMDVLKGFHQIPIEPNSRQFMRIICHLGVYEYLRMPFGIKNAPSHFQRMMDTIFGTYIRQSWMMIYIDDIIIYSDDWDTHLEKITTVLKTAVEAGLKMSIKKCNFGYGELKALGRIVSGLTLAIDQNKVAAVLLKPMPQNITELQSFLGFCSYYRQHIPKFANITKSLYEICGKNVIYEMTHPRVKDYEALRDLMTTAPVLAQPDYTKPFILYIDACLDGLGAALHQEFQIDDKPVEKPVLFISRQIKSTERKYGASQMECLALVWSLEKLHYYLEGTKVVVVTDCTAVKTLMNMKTPNRHMLRWQIAIQQYRGHMTIIHKPGIKHKNADGLSRWALPNTPDNPAWDAEDDDIFPILGIHMCDLDTAFYELVKSSYKNNVEMLKLVDILSNENSPPQLISSLPPSLSKPYTEGKFTFFDGLIYYRHRHSSVLVLCDELQIKNILSECHDNINSGHFSEDRTLERIKQTAWWLDWRNQVSNYIKSCEICQKSNKQTGKRYGLLQKISEPSNKWEIINMDFVTGLPPGGSYSYNSVLVIVDRYSKRARFIPNHKDDTAMEVAMLFWNRVMAEVGIPKIIISDRDPKFTSEFWRNLHDMLGTKLAFSTAYHPQTDGLAERMIQTLEEMLRRFCSFGLEFKNHDGYTHDWVSLLPALEIAYNSSRHSTSNEIPYVLERGWIPRVPKDTLNDKLPHIHPTALDFKKMLDITHNHAKKCVSEAVEYNKNRWDKSHKEPDFKIGDKVLLSTINFNNLGGNKKLKPSFVGPFTIKQLHGKNAVEVILSDKLSRKHPVVPVSLVKPYSSRDNKEPEVPPPVPILEPSKSEILQVSKILKDKKERIQGKDTRLYLVRYKNQSADKDEWLPESNIPDGSIHLRNYRASKRG</sequence>
<proteinExistence type="predicted"/>
<reference evidence="1 2" key="3">
    <citation type="journal article" date="2022" name="Microbiol. Spectr.">
        <title>Folding features and dynamics of 3D genome architecture in plant fungal pathogens.</title>
        <authorList>
            <person name="Xia C."/>
        </authorList>
    </citation>
    <scope>NUCLEOTIDE SEQUENCE [LARGE SCALE GENOMIC DNA]</scope>
    <source>
        <strain evidence="1 2">93-210</strain>
    </source>
</reference>
<name>A0ACC0EFI8_9BASI</name>
<comment type="caution">
    <text evidence="1">The sequence shown here is derived from an EMBL/GenBank/DDBJ whole genome shotgun (WGS) entry which is preliminary data.</text>
</comment>
<evidence type="ECO:0000313" key="1">
    <source>
        <dbReference type="EMBL" id="KAI7951539.1"/>
    </source>
</evidence>
<keyword evidence="2" id="KW-1185">Reference proteome</keyword>
<gene>
    <name evidence="1" type="ORF">MJO28_007223</name>
</gene>
<dbReference type="Proteomes" id="UP001060170">
    <property type="component" value="Chromosome 7"/>
</dbReference>